<dbReference type="GO" id="GO:0008081">
    <property type="term" value="F:phosphoric diester hydrolase activity"/>
    <property type="evidence" value="ECO:0007669"/>
    <property type="project" value="InterPro"/>
</dbReference>
<accession>A0A221SU30</accession>
<dbReference type="PROSITE" id="PS51704">
    <property type="entry name" value="GP_PDE"/>
    <property type="match status" value="1"/>
</dbReference>
<dbReference type="CDD" id="cd08556">
    <property type="entry name" value="GDPD"/>
    <property type="match status" value="1"/>
</dbReference>
<dbReference type="Proteomes" id="UP000259030">
    <property type="component" value="Chromosome"/>
</dbReference>
<dbReference type="InterPro" id="IPR030395">
    <property type="entry name" value="GP_PDE_dom"/>
</dbReference>
<dbReference type="STRING" id="317577.GCA_000419625_00525"/>
<gene>
    <name evidence="2" type="ORF">DFI_03075</name>
</gene>
<reference evidence="2 3" key="1">
    <citation type="submission" date="2017-05" db="EMBL/GenBank/DDBJ databases">
        <title>The complete genome sequence of Deinococcus ficus isolated from the rhizosphere of the Ficus religiosa L. in Taiwan.</title>
        <authorList>
            <person name="Wu K.-M."/>
            <person name="Liao T.-L."/>
            <person name="Liu Y.-M."/>
            <person name="Young C.-C."/>
            <person name="Tsai S.-F."/>
        </authorList>
    </citation>
    <scope>NUCLEOTIDE SEQUENCE [LARGE SCALE GENOMIC DNA]</scope>
    <source>
        <strain evidence="2 3">CC-FR2-10</strain>
    </source>
</reference>
<sequence length="226" mass="24651">MSRPLLLGHRGVPARHPENTLPGFQAALDAGLDGVEWDVRRLADGTLVLHHDDTLSSGELLTHLTRDEWPKHLPTLHDGLTWAADTGAFVNVELKHETARPDDRVPRTLDAIRTHGLTRRVIVSSFMPTFLRAARRAVPEIPRGLLIHRAYPPALIQAVMAWTGSAALHPAHPLVTPALMAQARRRGWQVNAWTVNDPADARRLGALGVHGLIGDVPAALTAARAD</sequence>
<evidence type="ECO:0000313" key="2">
    <source>
        <dbReference type="EMBL" id="ASN80126.1"/>
    </source>
</evidence>
<evidence type="ECO:0000259" key="1">
    <source>
        <dbReference type="PROSITE" id="PS51704"/>
    </source>
</evidence>
<proteinExistence type="predicted"/>
<evidence type="ECO:0000313" key="3">
    <source>
        <dbReference type="Proteomes" id="UP000259030"/>
    </source>
</evidence>
<name>A0A221SU30_9DEIO</name>
<organism evidence="2 3">
    <name type="scientific">Deinococcus ficus</name>
    <dbReference type="NCBI Taxonomy" id="317577"/>
    <lineage>
        <taxon>Bacteria</taxon>
        <taxon>Thermotogati</taxon>
        <taxon>Deinococcota</taxon>
        <taxon>Deinococci</taxon>
        <taxon>Deinococcales</taxon>
        <taxon>Deinococcaceae</taxon>
        <taxon>Deinococcus</taxon>
    </lineage>
</organism>
<dbReference type="AlphaFoldDB" id="A0A221SU30"/>
<dbReference type="PANTHER" id="PTHR46211:SF1">
    <property type="entry name" value="GLYCEROPHOSPHODIESTER PHOSPHODIESTERASE, CYTOPLASMIC"/>
    <property type="match status" value="1"/>
</dbReference>
<protein>
    <submittedName>
        <fullName evidence="2">Glycerophosphodiester phosphodiesterase</fullName>
    </submittedName>
</protein>
<feature type="domain" description="GP-PDE" evidence="1">
    <location>
        <begin position="4"/>
        <end position="224"/>
    </location>
</feature>
<dbReference type="Pfam" id="PF03009">
    <property type="entry name" value="GDPD"/>
    <property type="match status" value="1"/>
</dbReference>
<dbReference type="SUPFAM" id="SSF51695">
    <property type="entry name" value="PLC-like phosphodiesterases"/>
    <property type="match status" value="1"/>
</dbReference>
<dbReference type="Gene3D" id="3.20.20.190">
    <property type="entry name" value="Phosphatidylinositol (PI) phosphodiesterase"/>
    <property type="match status" value="1"/>
</dbReference>
<keyword evidence="3" id="KW-1185">Reference proteome</keyword>
<dbReference type="RefSeq" id="WP_027461898.1">
    <property type="nucleotide sequence ID" value="NZ_CP021081.1"/>
</dbReference>
<dbReference type="KEGG" id="dfc:DFI_03075"/>
<dbReference type="PANTHER" id="PTHR46211">
    <property type="entry name" value="GLYCEROPHOSPHORYL DIESTER PHOSPHODIESTERASE"/>
    <property type="match status" value="1"/>
</dbReference>
<dbReference type="InterPro" id="IPR017946">
    <property type="entry name" value="PLC-like_Pdiesterase_TIM-brl"/>
</dbReference>
<dbReference type="GO" id="GO:0006629">
    <property type="term" value="P:lipid metabolic process"/>
    <property type="evidence" value="ECO:0007669"/>
    <property type="project" value="InterPro"/>
</dbReference>
<dbReference type="EMBL" id="CP021081">
    <property type="protein sequence ID" value="ASN80126.1"/>
    <property type="molecule type" value="Genomic_DNA"/>
</dbReference>